<sequence length="138" mass="15440">METLTPQQAEARAKTMLAYLRGINEKDYNITVLAQGASPQNPDNAHLEFTLTTSDIKSAPDGLKRILPVPQEVQKRARRYESTIILPAAKSTLMWYIKPVIGNHSQALTYGITLHAGGTETEWLKRQIEARKRVPQTA</sequence>
<proteinExistence type="predicted"/>
<dbReference type="Proteomes" id="UP000034543">
    <property type="component" value="Unassembled WGS sequence"/>
</dbReference>
<accession>A0A0G1CDB7</accession>
<gene>
    <name evidence="1" type="ORF">UV59_C0040G0001</name>
</gene>
<name>A0A0G1CDB7_9BACT</name>
<dbReference type="AlphaFoldDB" id="A0A0G1CDB7"/>
<dbReference type="EMBL" id="LCFB01000040">
    <property type="protein sequence ID" value="KKS83404.1"/>
    <property type="molecule type" value="Genomic_DNA"/>
</dbReference>
<organism evidence="1 2">
    <name type="scientific">Candidatus Gottesmanbacteria bacterium GW2011_GWA1_43_11</name>
    <dbReference type="NCBI Taxonomy" id="1618436"/>
    <lineage>
        <taxon>Bacteria</taxon>
        <taxon>Candidatus Gottesmaniibacteriota</taxon>
    </lineage>
</organism>
<comment type="caution">
    <text evidence="1">The sequence shown here is derived from an EMBL/GenBank/DDBJ whole genome shotgun (WGS) entry which is preliminary data.</text>
</comment>
<dbReference type="STRING" id="1618436.UV59_C0040G0001"/>
<evidence type="ECO:0000313" key="2">
    <source>
        <dbReference type="Proteomes" id="UP000034543"/>
    </source>
</evidence>
<protein>
    <submittedName>
        <fullName evidence="1">Uncharacterized protein</fullName>
    </submittedName>
</protein>
<evidence type="ECO:0000313" key="1">
    <source>
        <dbReference type="EMBL" id="KKS83404.1"/>
    </source>
</evidence>
<reference evidence="1 2" key="1">
    <citation type="journal article" date="2015" name="Nature">
        <title>rRNA introns, odd ribosomes, and small enigmatic genomes across a large radiation of phyla.</title>
        <authorList>
            <person name="Brown C.T."/>
            <person name="Hug L.A."/>
            <person name="Thomas B.C."/>
            <person name="Sharon I."/>
            <person name="Castelle C.J."/>
            <person name="Singh A."/>
            <person name="Wilkins M.J."/>
            <person name="Williams K.H."/>
            <person name="Banfield J.F."/>
        </authorList>
    </citation>
    <scope>NUCLEOTIDE SEQUENCE [LARGE SCALE GENOMIC DNA]</scope>
</reference>